<dbReference type="GO" id="GO:0004049">
    <property type="term" value="F:anthranilate synthase activity"/>
    <property type="evidence" value="ECO:0007669"/>
    <property type="project" value="UniProtKB-EC"/>
</dbReference>
<keyword evidence="8" id="KW-0456">Lyase</keyword>
<name>A0A7S0WF68_9CHLO</name>
<dbReference type="EMBL" id="HBFO01002454">
    <property type="protein sequence ID" value="CAD8810608.1"/>
    <property type="molecule type" value="Transcribed_RNA"/>
</dbReference>
<dbReference type="InterPro" id="IPR015890">
    <property type="entry name" value="Chorismate_C"/>
</dbReference>
<evidence type="ECO:0000256" key="8">
    <source>
        <dbReference type="ARBA" id="ARBA00023239"/>
    </source>
</evidence>
<sequence length="525" mass="58134">MREAQREAFDAARRNGSNVVPLYRRIFDDQLTPILAYRLLVKDDAREAPSFLLESVVGGTQIGRYSFLGRRPAMEVLAKDYEVTVTTHKTGEVVKTTERDPMEVMKRLSADWRACKTPGLPDCFAGGWVGFTGYDTVRYQYQSKLGFDAAPKDDRSLPDIHLGLYKDVVVFDHATKQLYAVHWCLTDEFESDDAAYANGSASLDAMIDDLQPSKSPVMKQGYVNVELSQRPSEPKDSTMTKDEFLGAVAATKEHIKAGDVFQLVLSHRFQRKTNVDPFEVYRALRVVNPSPYMIYYQGKDCILVASSPEILCRVDKARTVVNRPLAGTRMRGKTPEEDEALEVDLLADQKECAEHVMLVDLGRNDVGRVSKAGTVKVEKLMEIERYSHVMHISSTVTGNLVDNLGPWDVLRAALPAGTVSGAPKVRAMQIIDDLEVTRRGPYGGGIGYVSFTGEMDMALALRTMVVPTQTPFSSDSNGEREWTIHLQAGAGIVADSNPESEYQETVNKAAALGRAIDLAESAFTD</sequence>
<evidence type="ECO:0000313" key="11">
    <source>
        <dbReference type="EMBL" id="CAD8810608.1"/>
    </source>
</evidence>
<dbReference type="GO" id="GO:0000162">
    <property type="term" value="P:L-tryptophan biosynthetic process"/>
    <property type="evidence" value="ECO:0007669"/>
    <property type="project" value="UniProtKB-UniPathway"/>
</dbReference>
<feature type="domain" description="Anthranilate synthase component I N-terminal" evidence="10">
    <location>
        <begin position="29"/>
        <end position="179"/>
    </location>
</feature>
<dbReference type="NCBIfam" id="TIGR00564">
    <property type="entry name" value="trpE_most"/>
    <property type="match status" value="1"/>
</dbReference>
<evidence type="ECO:0000256" key="1">
    <source>
        <dbReference type="ARBA" id="ARBA00004873"/>
    </source>
</evidence>
<dbReference type="InterPro" id="IPR005801">
    <property type="entry name" value="ADC_synthase"/>
</dbReference>
<keyword evidence="6" id="KW-0822">Tryptophan biosynthesis</keyword>
<reference evidence="11" key="1">
    <citation type="submission" date="2021-01" db="EMBL/GenBank/DDBJ databases">
        <authorList>
            <person name="Corre E."/>
            <person name="Pelletier E."/>
            <person name="Niang G."/>
            <person name="Scheremetjew M."/>
            <person name="Finn R."/>
            <person name="Kale V."/>
            <person name="Holt S."/>
            <person name="Cochrane G."/>
            <person name="Meng A."/>
            <person name="Brown T."/>
            <person name="Cohen L."/>
        </authorList>
    </citation>
    <scope>NUCLEOTIDE SEQUENCE</scope>
    <source>
        <strain evidence="11">Clade-D-RCC1621</strain>
    </source>
</reference>
<dbReference type="SUPFAM" id="SSF56322">
    <property type="entry name" value="ADC synthase"/>
    <property type="match status" value="1"/>
</dbReference>
<evidence type="ECO:0000256" key="2">
    <source>
        <dbReference type="ARBA" id="ARBA00009562"/>
    </source>
</evidence>
<dbReference type="Pfam" id="PF04715">
    <property type="entry name" value="Anth_synt_I_N"/>
    <property type="match status" value="1"/>
</dbReference>
<dbReference type="Pfam" id="PF00425">
    <property type="entry name" value="Chorismate_bind"/>
    <property type="match status" value="1"/>
</dbReference>
<keyword evidence="7" id="KW-0057">Aromatic amino acid biosynthesis</keyword>
<dbReference type="InterPro" id="IPR005256">
    <property type="entry name" value="Anth_synth_I_PabB"/>
</dbReference>
<keyword evidence="5" id="KW-0028">Amino-acid biosynthesis</keyword>
<comment type="similarity">
    <text evidence="2">Belongs to the anthranilate synthase component I family.</text>
</comment>
<organism evidence="11">
    <name type="scientific">Ostreococcus mediterraneus</name>
    <dbReference type="NCBI Taxonomy" id="1486918"/>
    <lineage>
        <taxon>Eukaryota</taxon>
        <taxon>Viridiplantae</taxon>
        <taxon>Chlorophyta</taxon>
        <taxon>Mamiellophyceae</taxon>
        <taxon>Mamiellales</taxon>
        <taxon>Bathycoccaceae</taxon>
        <taxon>Ostreococcus</taxon>
    </lineage>
</organism>
<evidence type="ECO:0000256" key="4">
    <source>
        <dbReference type="ARBA" id="ARBA00012266"/>
    </source>
</evidence>
<evidence type="ECO:0000256" key="6">
    <source>
        <dbReference type="ARBA" id="ARBA00022822"/>
    </source>
</evidence>
<dbReference type="InterPro" id="IPR019999">
    <property type="entry name" value="Anth_synth_I-like"/>
</dbReference>
<dbReference type="AlphaFoldDB" id="A0A7S0WF68"/>
<dbReference type="PRINTS" id="PR00095">
    <property type="entry name" value="ANTSNTHASEI"/>
</dbReference>
<dbReference type="PANTHER" id="PTHR11236">
    <property type="entry name" value="AMINOBENZOATE/ANTHRANILATE SYNTHASE"/>
    <property type="match status" value="1"/>
</dbReference>
<evidence type="ECO:0000256" key="3">
    <source>
        <dbReference type="ARBA" id="ARBA00011653"/>
    </source>
</evidence>
<dbReference type="InterPro" id="IPR006805">
    <property type="entry name" value="Anth_synth_I_N"/>
</dbReference>
<comment type="pathway">
    <text evidence="1">Amino-acid biosynthesis; L-tryptophan biosynthesis; L-tryptophan from chorismate: step 1/5.</text>
</comment>
<dbReference type="EC" id="4.1.3.27" evidence="4"/>
<evidence type="ECO:0000256" key="5">
    <source>
        <dbReference type="ARBA" id="ARBA00022605"/>
    </source>
</evidence>
<feature type="domain" description="Chorismate-utilising enzyme C-terminal" evidence="9">
    <location>
        <begin position="241"/>
        <end position="508"/>
    </location>
</feature>
<evidence type="ECO:0000259" key="10">
    <source>
        <dbReference type="Pfam" id="PF04715"/>
    </source>
</evidence>
<dbReference type="PANTHER" id="PTHR11236:SF9">
    <property type="entry name" value="ANTHRANILATE SYNTHASE COMPONENT 1"/>
    <property type="match status" value="1"/>
</dbReference>
<accession>A0A7S0WF68</accession>
<proteinExistence type="inferred from homology"/>
<evidence type="ECO:0000259" key="9">
    <source>
        <dbReference type="Pfam" id="PF00425"/>
    </source>
</evidence>
<protein>
    <recommendedName>
        <fullName evidence="4">anthranilate synthase</fullName>
        <ecNumber evidence="4">4.1.3.27</ecNumber>
    </recommendedName>
</protein>
<comment type="subunit">
    <text evidence="3">Heterotetramer consisting of two non-identical subunits: a beta subunit and a large alpha subunit.</text>
</comment>
<dbReference type="Gene3D" id="3.60.120.10">
    <property type="entry name" value="Anthranilate synthase"/>
    <property type="match status" value="1"/>
</dbReference>
<gene>
    <name evidence="11" type="ORF">OMED0930_LOCUS1702</name>
</gene>
<dbReference type="FunFam" id="3.60.120.10:FF:000003">
    <property type="entry name" value="Anthranilate synthase component 1"/>
    <property type="match status" value="1"/>
</dbReference>
<dbReference type="UniPathway" id="UPA00035">
    <property type="reaction ID" value="UER00040"/>
</dbReference>
<evidence type="ECO:0000256" key="7">
    <source>
        <dbReference type="ARBA" id="ARBA00023141"/>
    </source>
</evidence>